<dbReference type="Gene3D" id="1.10.10.10">
    <property type="entry name" value="Winged helix-like DNA-binding domain superfamily/Winged helix DNA-binding domain"/>
    <property type="match status" value="1"/>
</dbReference>
<evidence type="ECO:0000256" key="1">
    <source>
        <dbReference type="ARBA" id="ARBA00011046"/>
    </source>
</evidence>
<dbReference type="GO" id="GO:0045892">
    <property type="term" value="P:negative regulation of DNA-templated transcription"/>
    <property type="evidence" value="ECO:0007669"/>
    <property type="project" value="InterPro"/>
</dbReference>
<name>A0A955KWZ1_9BACT</name>
<dbReference type="InterPro" id="IPR036390">
    <property type="entry name" value="WH_DNA-bd_sf"/>
</dbReference>
<dbReference type="PIRSF" id="PIRSF019455">
    <property type="entry name" value="CopR_AtkY"/>
    <property type="match status" value="1"/>
</dbReference>
<dbReference type="Pfam" id="PF03965">
    <property type="entry name" value="Penicillinase_R"/>
    <property type="match status" value="1"/>
</dbReference>
<comment type="caution">
    <text evidence="5">The sequence shown here is derived from an EMBL/GenBank/DDBJ whole genome shotgun (WGS) entry which is preliminary data.</text>
</comment>
<evidence type="ECO:0000313" key="6">
    <source>
        <dbReference type="Proteomes" id="UP000741282"/>
    </source>
</evidence>
<dbReference type="Proteomes" id="UP000741282">
    <property type="component" value="Unassembled WGS sequence"/>
</dbReference>
<dbReference type="EMBL" id="JAGQLN010000004">
    <property type="protein sequence ID" value="MCA9376548.1"/>
    <property type="molecule type" value="Genomic_DNA"/>
</dbReference>
<comment type="similarity">
    <text evidence="1">Belongs to the BlaI transcriptional regulatory family.</text>
</comment>
<dbReference type="GO" id="GO:0003677">
    <property type="term" value="F:DNA binding"/>
    <property type="evidence" value="ECO:0007669"/>
    <property type="project" value="UniProtKB-KW"/>
</dbReference>
<protein>
    <submittedName>
        <fullName evidence="5">BlaI/MecI/CopY family transcriptional regulator</fullName>
    </submittedName>
</protein>
<dbReference type="InterPro" id="IPR005650">
    <property type="entry name" value="BlaI_family"/>
</dbReference>
<dbReference type="SUPFAM" id="SSF46785">
    <property type="entry name" value="Winged helix' DNA-binding domain"/>
    <property type="match status" value="1"/>
</dbReference>
<evidence type="ECO:0000256" key="2">
    <source>
        <dbReference type="ARBA" id="ARBA00023015"/>
    </source>
</evidence>
<reference evidence="5" key="1">
    <citation type="submission" date="2020-04" db="EMBL/GenBank/DDBJ databases">
        <authorList>
            <person name="Zhang T."/>
        </authorList>
    </citation>
    <scope>NUCLEOTIDE SEQUENCE</scope>
    <source>
        <strain evidence="5">HKST-UBA17</strain>
    </source>
</reference>
<evidence type="ECO:0000313" key="5">
    <source>
        <dbReference type="EMBL" id="MCA9376548.1"/>
    </source>
</evidence>
<keyword evidence="3" id="KW-0238">DNA-binding</keyword>
<keyword evidence="2" id="KW-0805">Transcription regulation</keyword>
<sequence>MKRVKLLGKLEQKVMNVLWSCKCSMTPREVLETLDDGHAYTTIMTIMTTLYEKGFLERDQQGKGYTYSVKSTMEEYAKNRLSSHFDEILNNFGDIAVAQFVQSLGDDPKNMKILQDAINKAKNKRKQ</sequence>
<gene>
    <name evidence="5" type="ORF">KC685_01340</name>
</gene>
<evidence type="ECO:0000256" key="4">
    <source>
        <dbReference type="ARBA" id="ARBA00023163"/>
    </source>
</evidence>
<evidence type="ECO:0000256" key="3">
    <source>
        <dbReference type="ARBA" id="ARBA00023125"/>
    </source>
</evidence>
<dbReference type="AlphaFoldDB" id="A0A955KWZ1"/>
<proteinExistence type="inferred from homology"/>
<keyword evidence="4" id="KW-0804">Transcription</keyword>
<dbReference type="InterPro" id="IPR036388">
    <property type="entry name" value="WH-like_DNA-bd_sf"/>
</dbReference>
<accession>A0A955KWZ1</accession>
<organism evidence="5 6">
    <name type="scientific">Candidatus Dojkabacteria bacterium</name>
    <dbReference type="NCBI Taxonomy" id="2099670"/>
    <lineage>
        <taxon>Bacteria</taxon>
        <taxon>Candidatus Dojkabacteria</taxon>
    </lineage>
</organism>
<reference evidence="5" key="2">
    <citation type="journal article" date="2021" name="Microbiome">
        <title>Successional dynamics and alternative stable states in a saline activated sludge microbial community over 9 years.</title>
        <authorList>
            <person name="Wang Y."/>
            <person name="Ye J."/>
            <person name="Ju F."/>
            <person name="Liu L."/>
            <person name="Boyd J.A."/>
            <person name="Deng Y."/>
            <person name="Parks D.H."/>
            <person name="Jiang X."/>
            <person name="Yin X."/>
            <person name="Woodcroft B.J."/>
            <person name="Tyson G.W."/>
            <person name="Hugenholtz P."/>
            <person name="Polz M.F."/>
            <person name="Zhang T."/>
        </authorList>
    </citation>
    <scope>NUCLEOTIDE SEQUENCE</scope>
    <source>
        <strain evidence="5">HKST-UBA17</strain>
    </source>
</reference>